<feature type="transmembrane region" description="Helical" evidence="10">
    <location>
        <begin position="370"/>
        <end position="394"/>
    </location>
</feature>
<keyword evidence="5 10" id="KW-0812">Transmembrane</keyword>
<feature type="transmembrane region" description="Helical" evidence="10">
    <location>
        <begin position="98"/>
        <end position="120"/>
    </location>
</feature>
<dbReference type="InterPro" id="IPR050367">
    <property type="entry name" value="APC_superfamily"/>
</dbReference>
<dbReference type="Gene3D" id="1.20.1740.10">
    <property type="entry name" value="Amino acid/polyamine transporter I"/>
    <property type="match status" value="1"/>
</dbReference>
<dbReference type="PANTHER" id="PTHR42770:SF4">
    <property type="entry name" value="ARGININE_ORNITHINE ANTIPORTER-RELATED"/>
    <property type="match status" value="1"/>
</dbReference>
<sequence length="486" mass="52079">MTQHPSAEMPQAQAAAEGPRLGLPALTALVVGSMIGGGIFALPTNVAVSAAPGPMLIGWAITAVGMLALALVFQMLANRRPDLNTGIYAYAKAGFGNFMGFSSAWGYWISAFIGTVSYFVLMGSTIGQFIPAFGEGNTAAAIGFASALLWTIHALVLRGIRTAATLNMLTTIAKVVPLILFLILSVLAFRFGVFTADFWGQASPNLGSTLDQVKAMMMVTVWVFIGIEGASTYSSRAARRSDIGRGTVLGFLLTLFLLVGVNVLSMGIMSQQELAGLQDPSVAYVLEAVVGPWGAWLIRAGLLVSLLGAMLAWTLLCTEILYAAAKDKEMPRFLARENAYGVPSGALLATNLMVQLFLLLTYFNDSTYLTLLYLASATILLPYLFSAAYGLMVASRDHYASARERTRDQWTAGLAVLYALWLLYAAGPQYLLLSSLLYAPGALLFVKARREQGLPVFRPWELGLLSLLVLAALYAAYGLKQGFLTL</sequence>
<reference evidence="12" key="1">
    <citation type="journal article" date="2019" name="Int. J. Syst. Evol. Microbiol.">
        <title>The Global Catalogue of Microorganisms (GCM) 10K type strain sequencing project: providing services to taxonomists for standard genome sequencing and annotation.</title>
        <authorList>
            <consortium name="The Broad Institute Genomics Platform"/>
            <consortium name="The Broad Institute Genome Sequencing Center for Infectious Disease"/>
            <person name="Wu L."/>
            <person name="Ma J."/>
        </authorList>
    </citation>
    <scope>NUCLEOTIDE SEQUENCE [LARGE SCALE GENOMIC DNA]</scope>
    <source>
        <strain evidence="12">CGMCC 1.18439</strain>
    </source>
</reference>
<evidence type="ECO:0000256" key="7">
    <source>
        <dbReference type="ARBA" id="ARBA00022989"/>
    </source>
</evidence>
<feature type="transmembrane region" description="Helical" evidence="10">
    <location>
        <begin position="21"/>
        <end position="44"/>
    </location>
</feature>
<keyword evidence="8 10" id="KW-0472">Membrane</keyword>
<evidence type="ECO:0000256" key="4">
    <source>
        <dbReference type="ARBA" id="ARBA00022475"/>
    </source>
</evidence>
<dbReference type="NCBIfam" id="TIGR03810">
    <property type="entry name" value="arg_ornith_anti"/>
    <property type="match status" value="1"/>
</dbReference>
<feature type="transmembrane region" description="Helical" evidence="10">
    <location>
        <begin position="246"/>
        <end position="269"/>
    </location>
</feature>
<evidence type="ECO:0000256" key="9">
    <source>
        <dbReference type="NCBIfam" id="TIGR03810"/>
    </source>
</evidence>
<accession>A0ABQ3K0W6</accession>
<keyword evidence="6" id="KW-0029">Amino-acid transport</keyword>
<feature type="transmembrane region" description="Helical" evidence="10">
    <location>
        <begin position="460"/>
        <end position="479"/>
    </location>
</feature>
<keyword evidence="3" id="KW-0813">Transport</keyword>
<evidence type="ECO:0000256" key="5">
    <source>
        <dbReference type="ARBA" id="ARBA00022692"/>
    </source>
</evidence>
<dbReference type="InterPro" id="IPR004754">
    <property type="entry name" value="Amino_acid_antiprt"/>
</dbReference>
<dbReference type="Proteomes" id="UP000632154">
    <property type="component" value="Unassembled WGS sequence"/>
</dbReference>
<feature type="transmembrane region" description="Helical" evidence="10">
    <location>
        <begin position="56"/>
        <end position="77"/>
    </location>
</feature>
<evidence type="ECO:0000313" key="11">
    <source>
        <dbReference type="EMBL" id="GHF94005.1"/>
    </source>
</evidence>
<gene>
    <name evidence="11" type="ORF">GCM10017783_02510</name>
</gene>
<evidence type="ECO:0000256" key="6">
    <source>
        <dbReference type="ARBA" id="ARBA00022970"/>
    </source>
</evidence>
<dbReference type="RefSeq" id="WP_189641856.1">
    <property type="nucleotide sequence ID" value="NZ_BNAL01000002.1"/>
</dbReference>
<feature type="transmembrane region" description="Helical" evidence="10">
    <location>
        <begin position="213"/>
        <end position="234"/>
    </location>
</feature>
<dbReference type="PIRSF" id="PIRSF006060">
    <property type="entry name" value="AA_transporter"/>
    <property type="match status" value="1"/>
</dbReference>
<name>A0ABQ3K0W6_9DEIO</name>
<evidence type="ECO:0000313" key="12">
    <source>
        <dbReference type="Proteomes" id="UP000632154"/>
    </source>
</evidence>
<dbReference type="EMBL" id="BNAL01000002">
    <property type="protein sequence ID" value="GHF94005.1"/>
    <property type="molecule type" value="Genomic_DNA"/>
</dbReference>
<keyword evidence="7 10" id="KW-1133">Transmembrane helix</keyword>
<evidence type="ECO:0000256" key="2">
    <source>
        <dbReference type="ARBA" id="ARBA00008220"/>
    </source>
</evidence>
<dbReference type="PANTHER" id="PTHR42770">
    <property type="entry name" value="AMINO ACID TRANSPORTER-RELATED"/>
    <property type="match status" value="1"/>
</dbReference>
<organism evidence="11 12">
    <name type="scientific">Deinococcus piscis</name>
    <dbReference type="NCBI Taxonomy" id="394230"/>
    <lineage>
        <taxon>Bacteria</taxon>
        <taxon>Thermotogati</taxon>
        <taxon>Deinococcota</taxon>
        <taxon>Deinococci</taxon>
        <taxon>Deinococcales</taxon>
        <taxon>Deinococcaceae</taxon>
        <taxon>Deinococcus</taxon>
    </lineage>
</organism>
<proteinExistence type="inferred from homology"/>
<evidence type="ECO:0000256" key="10">
    <source>
        <dbReference type="SAM" id="Phobius"/>
    </source>
</evidence>
<comment type="caution">
    <text evidence="11">The sequence shown here is derived from an EMBL/GenBank/DDBJ whole genome shotgun (WGS) entry which is preliminary data.</text>
</comment>
<keyword evidence="12" id="KW-1185">Reference proteome</keyword>
<comment type="similarity">
    <text evidence="2">Belongs to the amino acid-polyamine-organocation (APC) superfamily. Basic amino acid/polyamine antiporter (APA) (TC 2.A.3.2) family.</text>
</comment>
<keyword evidence="4" id="KW-1003">Cell membrane</keyword>
<evidence type="ECO:0000256" key="3">
    <source>
        <dbReference type="ARBA" id="ARBA00022448"/>
    </source>
</evidence>
<feature type="transmembrane region" description="Helical" evidence="10">
    <location>
        <begin position="296"/>
        <end position="324"/>
    </location>
</feature>
<dbReference type="Pfam" id="PF13520">
    <property type="entry name" value="AA_permease_2"/>
    <property type="match status" value="1"/>
</dbReference>
<feature type="transmembrane region" description="Helical" evidence="10">
    <location>
        <begin position="172"/>
        <end position="193"/>
    </location>
</feature>
<dbReference type="InterPro" id="IPR022461">
    <property type="entry name" value="Arg/Orn_antiprt_ArcD"/>
</dbReference>
<feature type="transmembrane region" description="Helical" evidence="10">
    <location>
        <begin position="140"/>
        <end position="160"/>
    </location>
</feature>
<evidence type="ECO:0000256" key="8">
    <source>
        <dbReference type="ARBA" id="ARBA00023136"/>
    </source>
</evidence>
<comment type="subcellular location">
    <subcellularLocation>
        <location evidence="1">Cell membrane</location>
        <topology evidence="1">Multi-pass membrane protein</topology>
    </subcellularLocation>
</comment>
<dbReference type="InterPro" id="IPR002293">
    <property type="entry name" value="AA/rel_permease1"/>
</dbReference>
<dbReference type="NCBIfam" id="TIGR00905">
    <property type="entry name" value="2A0302"/>
    <property type="match status" value="1"/>
</dbReference>
<protein>
    <recommendedName>
        <fullName evidence="9">Arginine-ornithine antiporter</fullName>
    </recommendedName>
</protein>
<evidence type="ECO:0000256" key="1">
    <source>
        <dbReference type="ARBA" id="ARBA00004651"/>
    </source>
</evidence>
<feature type="transmembrane region" description="Helical" evidence="10">
    <location>
        <begin position="345"/>
        <end position="364"/>
    </location>
</feature>